<evidence type="ECO:0000256" key="1">
    <source>
        <dbReference type="SAM" id="MobiDB-lite"/>
    </source>
</evidence>
<evidence type="ECO:0000313" key="3">
    <source>
        <dbReference type="Proteomes" id="UP000030428"/>
    </source>
</evidence>
<feature type="region of interest" description="Disordered" evidence="1">
    <location>
        <begin position="33"/>
        <end position="102"/>
    </location>
</feature>
<dbReference type="AlphaFoldDB" id="A0A0A6PK25"/>
<name>A0A0A6PK25_9GAMM</name>
<organism evidence="2 3">
    <name type="scientific">Candidatus Thiomargarita nelsonii</name>
    <dbReference type="NCBI Taxonomy" id="1003181"/>
    <lineage>
        <taxon>Bacteria</taxon>
        <taxon>Pseudomonadati</taxon>
        <taxon>Pseudomonadota</taxon>
        <taxon>Gammaproteobacteria</taxon>
        <taxon>Thiotrichales</taxon>
        <taxon>Thiotrichaceae</taxon>
        <taxon>Thiomargarita</taxon>
    </lineage>
</organism>
<keyword evidence="3" id="KW-1185">Reference proteome</keyword>
<dbReference type="EMBL" id="JSZA02000013">
    <property type="protein sequence ID" value="KHD05981.1"/>
    <property type="molecule type" value="Genomic_DNA"/>
</dbReference>
<comment type="caution">
    <text evidence="2">The sequence shown here is derived from an EMBL/GenBank/DDBJ whole genome shotgun (WGS) entry which is preliminary data.</text>
</comment>
<sequence length="126" mass="15552">MSKTFWSPRFILDLFMVKYKILPFFDLFITMASNTNNDDINPDEQRTDRSKRERRSFSWQHEPRSRRSFSWQHEPRSRQSFSWQHEPRSGRSFNWEDEPSSHRSFKWEYESERGLENWAPNADHTF</sequence>
<evidence type="ECO:0000313" key="2">
    <source>
        <dbReference type="EMBL" id="KHD05981.1"/>
    </source>
</evidence>
<dbReference type="Proteomes" id="UP000030428">
    <property type="component" value="Unassembled WGS sequence"/>
</dbReference>
<gene>
    <name evidence="2" type="ORF">PN36_04750</name>
</gene>
<reference evidence="2 3" key="1">
    <citation type="journal article" date="2016" name="Front. Microbiol.">
        <title>Single-Cell (Meta-)Genomics of a Dimorphic Candidatus Thiomargarita nelsonii Reveals Genomic Plasticity.</title>
        <authorList>
            <person name="Flood B.E."/>
            <person name="Fliss P."/>
            <person name="Jones D.S."/>
            <person name="Dick G.J."/>
            <person name="Jain S."/>
            <person name="Kaster A.K."/>
            <person name="Winkel M."/>
            <person name="Mussmann M."/>
            <person name="Bailey J."/>
        </authorList>
    </citation>
    <scope>NUCLEOTIDE SEQUENCE [LARGE SCALE GENOMIC DNA]</scope>
    <source>
        <strain evidence="2">Hydrate Ridge</strain>
    </source>
</reference>
<protein>
    <submittedName>
        <fullName evidence="2">Uncharacterized protein</fullName>
    </submittedName>
</protein>
<proteinExistence type="predicted"/>
<accession>A0A0A6PK25</accession>